<dbReference type="Proteomes" id="UP000298337">
    <property type="component" value="Unassembled WGS sequence"/>
</dbReference>
<evidence type="ECO:0000313" key="2">
    <source>
        <dbReference type="EMBL" id="TGE03325.1"/>
    </source>
</evidence>
<sequence>MASDQAFVDFILDQLQPAGPVSARKMFGEYGLYWDDLLFALVCDNKLFVKPTAAGRAYLAPALVEAPPYPGAKPSLLIEEGLDDRAWLQQLVRLTVAELPPPKLKKNKAK</sequence>
<organism evidence="2 3">
    <name type="scientific">Hymenobacter fodinae</name>
    <dbReference type="NCBI Taxonomy" id="2510796"/>
    <lineage>
        <taxon>Bacteria</taxon>
        <taxon>Pseudomonadati</taxon>
        <taxon>Bacteroidota</taxon>
        <taxon>Cytophagia</taxon>
        <taxon>Cytophagales</taxon>
        <taxon>Hymenobacteraceae</taxon>
        <taxon>Hymenobacter</taxon>
    </lineage>
</organism>
<feature type="domain" description="TfoX N-terminal" evidence="1">
    <location>
        <begin position="13"/>
        <end position="97"/>
    </location>
</feature>
<protein>
    <submittedName>
        <fullName evidence="2">TfoX family protein</fullName>
    </submittedName>
</protein>
<dbReference type="OrthoDB" id="9803291at2"/>
<evidence type="ECO:0000313" key="3">
    <source>
        <dbReference type="Proteomes" id="UP000298337"/>
    </source>
</evidence>
<evidence type="ECO:0000259" key="1">
    <source>
        <dbReference type="Pfam" id="PF04993"/>
    </source>
</evidence>
<proteinExistence type="predicted"/>
<dbReference type="RefSeq" id="WP_135437089.1">
    <property type="nucleotide sequence ID" value="NZ_SRLA01000009.1"/>
</dbReference>
<dbReference type="AlphaFoldDB" id="A0A4Z0NZC2"/>
<dbReference type="InterPro" id="IPR007076">
    <property type="entry name" value="TfoX_N"/>
</dbReference>
<dbReference type="EMBL" id="SRLA01000009">
    <property type="protein sequence ID" value="TGE03325.1"/>
    <property type="molecule type" value="Genomic_DNA"/>
</dbReference>
<dbReference type="SUPFAM" id="SSF159894">
    <property type="entry name" value="YgaC/TfoX-N like"/>
    <property type="match status" value="1"/>
</dbReference>
<reference evidence="2 3" key="1">
    <citation type="submission" date="2019-04" db="EMBL/GenBank/DDBJ databases">
        <authorList>
            <person name="Feng G."/>
            <person name="Zhang J."/>
            <person name="Zhu H."/>
        </authorList>
    </citation>
    <scope>NUCLEOTIDE SEQUENCE [LARGE SCALE GENOMIC DNA]</scope>
    <source>
        <strain evidence="2 3">92R-1</strain>
    </source>
</reference>
<gene>
    <name evidence="2" type="ORF">EU556_25755</name>
</gene>
<comment type="caution">
    <text evidence="2">The sequence shown here is derived from an EMBL/GenBank/DDBJ whole genome shotgun (WGS) entry which is preliminary data.</text>
</comment>
<dbReference type="Pfam" id="PF04993">
    <property type="entry name" value="TfoX_N"/>
    <property type="match status" value="1"/>
</dbReference>
<name>A0A4Z0NZC2_9BACT</name>
<keyword evidence="3" id="KW-1185">Reference proteome</keyword>
<accession>A0A4Z0NZC2</accession>
<dbReference type="Gene3D" id="3.30.1460.30">
    <property type="entry name" value="YgaC/TfoX-N like chaperone"/>
    <property type="match status" value="1"/>
</dbReference>